<protein>
    <submittedName>
        <fullName evidence="1">Uncharacterized protein</fullName>
    </submittedName>
</protein>
<keyword evidence="2" id="KW-1185">Reference proteome</keyword>
<proteinExistence type="predicted"/>
<dbReference type="HOGENOM" id="CLU_3099397_0_0_6"/>
<name>A0A0C5W296_9GAMM</name>
<accession>A0A0C5W296</accession>
<dbReference type="Proteomes" id="UP000032266">
    <property type="component" value="Chromosome"/>
</dbReference>
<gene>
    <name evidence="1" type="ORF">YC6258_04752</name>
</gene>
<organism evidence="1 2">
    <name type="scientific">Gynuella sunshinyii YC6258</name>
    <dbReference type="NCBI Taxonomy" id="1445510"/>
    <lineage>
        <taxon>Bacteria</taxon>
        <taxon>Pseudomonadati</taxon>
        <taxon>Pseudomonadota</taxon>
        <taxon>Gammaproteobacteria</taxon>
        <taxon>Oceanospirillales</taxon>
        <taxon>Saccharospirillaceae</taxon>
        <taxon>Gynuella</taxon>
    </lineage>
</organism>
<dbReference type="KEGG" id="gsn:YC6258_04752"/>
<dbReference type="STRING" id="1445510.YC6258_04752"/>
<evidence type="ECO:0000313" key="1">
    <source>
        <dbReference type="EMBL" id="AJQ96784.1"/>
    </source>
</evidence>
<reference evidence="1 2" key="1">
    <citation type="submission" date="2014-01" db="EMBL/GenBank/DDBJ databases">
        <title>Full genme sequencing of cellulolytic bacterium Gynuella sunshinyii YC6258T gen. nov., sp. nov.</title>
        <authorList>
            <person name="Khan H."/>
            <person name="Chung E.J."/>
            <person name="Chung Y.R."/>
        </authorList>
    </citation>
    <scope>NUCLEOTIDE SEQUENCE [LARGE SCALE GENOMIC DNA]</scope>
    <source>
        <strain evidence="1 2">YC6258</strain>
    </source>
</reference>
<sequence length="51" mass="5786">MRKPAATIFRKRQGAAEYGTMLSRLSIIGTSGCIQINYNRPVHRIKQKPAR</sequence>
<dbReference type="EMBL" id="CP007142">
    <property type="protein sequence ID" value="AJQ96784.1"/>
    <property type="molecule type" value="Genomic_DNA"/>
</dbReference>
<dbReference type="AlphaFoldDB" id="A0A0C5W296"/>
<evidence type="ECO:0000313" key="2">
    <source>
        <dbReference type="Proteomes" id="UP000032266"/>
    </source>
</evidence>